<dbReference type="InterPro" id="IPR004387">
    <property type="entry name" value="Pept_M50_Zn"/>
</dbReference>
<comment type="similarity">
    <text evidence="3 11">Belongs to the peptidase M50B family.</text>
</comment>
<dbReference type="GO" id="GO:0016020">
    <property type="term" value="C:membrane"/>
    <property type="evidence" value="ECO:0007669"/>
    <property type="project" value="UniProtKB-SubCell"/>
</dbReference>
<comment type="caution">
    <text evidence="13">The sequence shown here is derived from an EMBL/GenBank/DDBJ whole genome shotgun (WGS) entry which is preliminary data.</text>
</comment>
<evidence type="ECO:0000256" key="2">
    <source>
        <dbReference type="ARBA" id="ARBA00004141"/>
    </source>
</evidence>
<gene>
    <name evidence="13" type="primary">rseP</name>
    <name evidence="13" type="ORF">E8K88_07810</name>
</gene>
<evidence type="ECO:0000256" key="10">
    <source>
        <dbReference type="ARBA" id="ARBA00023136"/>
    </source>
</evidence>
<comment type="subcellular location">
    <subcellularLocation>
        <location evidence="2">Membrane</location>
        <topology evidence="2">Multi-pass membrane protein</topology>
    </subcellularLocation>
</comment>
<feature type="transmembrane region" description="Helical" evidence="11">
    <location>
        <begin position="95"/>
        <end position="119"/>
    </location>
</feature>
<keyword evidence="11" id="KW-0479">Metal-binding</keyword>
<keyword evidence="14" id="KW-1185">Reference proteome</keyword>
<evidence type="ECO:0000259" key="12">
    <source>
        <dbReference type="PROSITE" id="PS50106"/>
    </source>
</evidence>
<dbReference type="Gene3D" id="2.30.42.10">
    <property type="match status" value="2"/>
</dbReference>
<keyword evidence="9 11" id="KW-0482">Metalloprotease</keyword>
<dbReference type="InterPro" id="IPR036034">
    <property type="entry name" value="PDZ_sf"/>
</dbReference>
<dbReference type="Proteomes" id="UP000306236">
    <property type="component" value="Unassembled WGS sequence"/>
</dbReference>
<dbReference type="SUPFAM" id="SSF50156">
    <property type="entry name" value="PDZ domain-like"/>
    <property type="match status" value="2"/>
</dbReference>
<dbReference type="PANTHER" id="PTHR42837">
    <property type="entry name" value="REGULATOR OF SIGMA-E PROTEASE RSEP"/>
    <property type="match status" value="1"/>
</dbReference>
<keyword evidence="4 13" id="KW-0645">Protease</keyword>
<feature type="transmembrane region" description="Helical" evidence="11">
    <location>
        <begin position="428"/>
        <end position="445"/>
    </location>
</feature>
<evidence type="ECO:0000256" key="7">
    <source>
        <dbReference type="ARBA" id="ARBA00022833"/>
    </source>
</evidence>
<evidence type="ECO:0000256" key="3">
    <source>
        <dbReference type="ARBA" id="ARBA00007931"/>
    </source>
</evidence>
<dbReference type="InterPro" id="IPR008915">
    <property type="entry name" value="Peptidase_M50"/>
</dbReference>
<name>A0A4S5BRX8_9BURK</name>
<dbReference type="AlphaFoldDB" id="A0A4S5BRX8"/>
<dbReference type="GO" id="GO:0004222">
    <property type="term" value="F:metalloendopeptidase activity"/>
    <property type="evidence" value="ECO:0007669"/>
    <property type="project" value="InterPro"/>
</dbReference>
<evidence type="ECO:0000313" key="14">
    <source>
        <dbReference type="Proteomes" id="UP000306236"/>
    </source>
</evidence>
<comment type="cofactor">
    <cofactor evidence="1 11">
        <name>Zn(2+)</name>
        <dbReference type="ChEBI" id="CHEBI:29105"/>
    </cofactor>
</comment>
<dbReference type="PANTHER" id="PTHR42837:SF2">
    <property type="entry name" value="MEMBRANE METALLOPROTEASE ARASP2, CHLOROPLASTIC-RELATED"/>
    <property type="match status" value="1"/>
</dbReference>
<evidence type="ECO:0000256" key="8">
    <source>
        <dbReference type="ARBA" id="ARBA00022989"/>
    </source>
</evidence>
<protein>
    <recommendedName>
        <fullName evidence="11">Zinc metalloprotease</fullName>
        <ecNumber evidence="11">3.4.24.-</ecNumber>
    </recommendedName>
</protein>
<dbReference type="EMBL" id="SSWX01000008">
    <property type="protein sequence ID" value="THJ33993.1"/>
    <property type="molecule type" value="Genomic_DNA"/>
</dbReference>
<sequence length="453" mass="48531">MLTFLAFIVTIGVLVTVHEWGHYRMAKACGVKVLRFSVGMGKPIFRWHRPGNETEFVIAALPLGGYVQMLGEQEGDVPPEQAERALSRQSLAKRVAIVLAGPLANLVLAVLLFSAVNWWGMQAPLPVVATPEAGSVAAQAGLAQGDKVLQARVGDAAQWEAVPSFDALNWLISRAALNHQDVVLQVQREAQPDASITLRLAALNIKDWNDQTRRQVGIVAPLAQPQVGEVLADGAAAAAGLQAGDLVESVNGVAVRDVPQLMAMIQGAKATDAAQIWQVVRADQRVQLELAPRVHEVDGVLRGAIGARLGGSDRYASTWVRYGAWDGLVQGAKRTWEMAGLTLKMLGRMLVGDASLKNLSGPLSIAQYAGQSASIGVVEFLHFLAVVSLSLGVLNLLPLPVLDGGHLMYYLWEAVTGRPVSPLWMQRLQALGIAALLMLMALALTNDLTRLFA</sequence>
<feature type="domain" description="PDZ" evidence="12">
    <location>
        <begin position="227"/>
        <end position="258"/>
    </location>
</feature>
<keyword evidence="7 11" id="KW-0862">Zinc</keyword>
<proteinExistence type="inferred from homology"/>
<evidence type="ECO:0000256" key="6">
    <source>
        <dbReference type="ARBA" id="ARBA00022801"/>
    </source>
</evidence>
<dbReference type="GO" id="GO:0046872">
    <property type="term" value="F:metal ion binding"/>
    <property type="evidence" value="ECO:0007669"/>
    <property type="project" value="UniProtKB-KW"/>
</dbReference>
<evidence type="ECO:0000256" key="4">
    <source>
        <dbReference type="ARBA" id="ARBA00022670"/>
    </source>
</evidence>
<accession>A0A4S5BRX8</accession>
<evidence type="ECO:0000256" key="1">
    <source>
        <dbReference type="ARBA" id="ARBA00001947"/>
    </source>
</evidence>
<evidence type="ECO:0000313" key="13">
    <source>
        <dbReference type="EMBL" id="THJ33993.1"/>
    </source>
</evidence>
<dbReference type="RefSeq" id="WP_136406102.1">
    <property type="nucleotide sequence ID" value="NZ_SSWX01000008.1"/>
</dbReference>
<dbReference type="GO" id="GO:0006508">
    <property type="term" value="P:proteolysis"/>
    <property type="evidence" value="ECO:0007669"/>
    <property type="project" value="UniProtKB-KW"/>
</dbReference>
<dbReference type="Pfam" id="PF17820">
    <property type="entry name" value="PDZ_6"/>
    <property type="match status" value="1"/>
</dbReference>
<dbReference type="OrthoDB" id="9782003at2"/>
<evidence type="ECO:0000256" key="5">
    <source>
        <dbReference type="ARBA" id="ARBA00022692"/>
    </source>
</evidence>
<dbReference type="CDD" id="cd06163">
    <property type="entry name" value="S2P-M50_PDZ_RseP-like"/>
    <property type="match status" value="1"/>
</dbReference>
<dbReference type="Pfam" id="PF02163">
    <property type="entry name" value="Peptidase_M50"/>
    <property type="match status" value="1"/>
</dbReference>
<dbReference type="PROSITE" id="PS50106">
    <property type="entry name" value="PDZ"/>
    <property type="match status" value="1"/>
</dbReference>
<dbReference type="EC" id="3.4.24.-" evidence="11"/>
<dbReference type="SMART" id="SM00228">
    <property type="entry name" value="PDZ"/>
    <property type="match status" value="1"/>
</dbReference>
<evidence type="ECO:0000256" key="11">
    <source>
        <dbReference type="RuleBase" id="RU362031"/>
    </source>
</evidence>
<organism evidence="13 14">
    <name type="scientific">Lampropedia aestuarii</name>
    <dbReference type="NCBI Taxonomy" id="2562762"/>
    <lineage>
        <taxon>Bacteria</taxon>
        <taxon>Pseudomonadati</taxon>
        <taxon>Pseudomonadota</taxon>
        <taxon>Betaproteobacteria</taxon>
        <taxon>Burkholderiales</taxon>
        <taxon>Comamonadaceae</taxon>
        <taxon>Lampropedia</taxon>
    </lineage>
</organism>
<evidence type="ECO:0000256" key="9">
    <source>
        <dbReference type="ARBA" id="ARBA00023049"/>
    </source>
</evidence>
<dbReference type="InterPro" id="IPR041489">
    <property type="entry name" value="PDZ_6"/>
</dbReference>
<keyword evidence="10 11" id="KW-0472">Membrane</keyword>
<keyword evidence="8 11" id="KW-1133">Transmembrane helix</keyword>
<reference evidence="13 14" key="1">
    <citation type="submission" date="2019-04" db="EMBL/GenBank/DDBJ databases">
        <title>Lampropedia sp YIM MLB12 draf genome.</title>
        <authorList>
            <person name="Wang Y.-X."/>
        </authorList>
    </citation>
    <scope>NUCLEOTIDE SEQUENCE [LARGE SCALE GENOMIC DNA]</scope>
    <source>
        <strain evidence="13 14">YIM MLB12</strain>
    </source>
</reference>
<keyword evidence="5 11" id="KW-0812">Transmembrane</keyword>
<keyword evidence="6 11" id="KW-0378">Hydrolase</keyword>
<dbReference type="InterPro" id="IPR001478">
    <property type="entry name" value="PDZ"/>
</dbReference>
<dbReference type="NCBIfam" id="TIGR00054">
    <property type="entry name" value="RIP metalloprotease RseP"/>
    <property type="match status" value="1"/>
</dbReference>
<feature type="transmembrane region" description="Helical" evidence="11">
    <location>
        <begin position="380"/>
        <end position="402"/>
    </location>
</feature>